<evidence type="ECO:0000313" key="3">
    <source>
        <dbReference type="EMBL" id="ESV62788.1"/>
    </source>
</evidence>
<feature type="domain" description="MobA-like NTP transferase" evidence="2">
    <location>
        <begin position="30"/>
        <end position="128"/>
    </location>
</feature>
<dbReference type="InterPro" id="IPR025877">
    <property type="entry name" value="MobA-like_NTP_Trfase"/>
</dbReference>
<sequence>MRGDSGGARRADGGLTLRAGDCGVRPHQDVGDVRAIVIEDLQPGQGPLVALGQGLRAAAERGAGRAFVCAVDMPLVAPALIDELAAGGDRIVLATAGGRDHYLAAVYDVGLCETIDELTTAGERRLGVLVERLGAQRISISEPKWIVNVNTAADLAALPPLP</sequence>
<keyword evidence="1 3" id="KW-0808">Transferase</keyword>
<comment type="caution">
    <text evidence="3">The sequence shown here is derived from an EMBL/GenBank/DDBJ whole genome shotgun (WGS) entry which is preliminary data.</text>
</comment>
<organism evidence="3 4">
    <name type="scientific">Mycobacteroides abscessus MAB_091912_2446</name>
    <dbReference type="NCBI Taxonomy" id="1335414"/>
    <lineage>
        <taxon>Bacteria</taxon>
        <taxon>Bacillati</taxon>
        <taxon>Actinomycetota</taxon>
        <taxon>Actinomycetes</taxon>
        <taxon>Mycobacteriales</taxon>
        <taxon>Mycobacteriaceae</taxon>
        <taxon>Mycobacteroides</taxon>
        <taxon>Mycobacteroides abscessus</taxon>
    </lineage>
</organism>
<evidence type="ECO:0000313" key="4">
    <source>
        <dbReference type="Proteomes" id="UP000018502"/>
    </source>
</evidence>
<evidence type="ECO:0000256" key="1">
    <source>
        <dbReference type="ARBA" id="ARBA00022679"/>
    </source>
</evidence>
<dbReference type="InterPro" id="IPR029044">
    <property type="entry name" value="Nucleotide-diphossugar_trans"/>
</dbReference>
<gene>
    <name evidence="3" type="ORF">L833_0159</name>
</gene>
<dbReference type="Proteomes" id="UP000018502">
    <property type="component" value="Unassembled WGS sequence"/>
</dbReference>
<accession>A0A829MEI8</accession>
<dbReference type="EMBL" id="AYTF01000001">
    <property type="protein sequence ID" value="ESV62788.1"/>
    <property type="molecule type" value="Genomic_DNA"/>
</dbReference>
<dbReference type="Gene3D" id="3.90.550.10">
    <property type="entry name" value="Spore Coat Polysaccharide Biosynthesis Protein SpsA, Chain A"/>
    <property type="match status" value="1"/>
</dbReference>
<name>A0A829MEI8_9MYCO</name>
<protein>
    <submittedName>
        <fullName evidence="3">MobA-like NTP transferase domain protein</fullName>
    </submittedName>
</protein>
<dbReference type="PANTHER" id="PTHR19136:SF81">
    <property type="entry name" value="MOLYBDENUM COFACTOR GUANYLYLTRANSFERASE"/>
    <property type="match status" value="1"/>
</dbReference>
<dbReference type="AlphaFoldDB" id="A0A829MEI8"/>
<dbReference type="GO" id="GO:0016779">
    <property type="term" value="F:nucleotidyltransferase activity"/>
    <property type="evidence" value="ECO:0007669"/>
    <property type="project" value="TreeGrafter"/>
</dbReference>
<dbReference type="Pfam" id="PF12804">
    <property type="entry name" value="NTP_transf_3"/>
    <property type="match status" value="1"/>
</dbReference>
<dbReference type="SUPFAM" id="SSF53448">
    <property type="entry name" value="Nucleotide-diphospho-sugar transferases"/>
    <property type="match status" value="1"/>
</dbReference>
<evidence type="ECO:0000259" key="2">
    <source>
        <dbReference type="Pfam" id="PF12804"/>
    </source>
</evidence>
<dbReference type="PANTHER" id="PTHR19136">
    <property type="entry name" value="MOLYBDENUM COFACTOR GUANYLYLTRANSFERASE"/>
    <property type="match status" value="1"/>
</dbReference>
<proteinExistence type="predicted"/>
<reference evidence="3 4" key="1">
    <citation type="journal article" date="2014" name="Emerg. Infect. Dis.">
        <title>High-level Relatedness among Mycobacterium abscessus subsp. massiliense Strains from Widely Separated Outbreaks.</title>
        <authorList>
            <person name="Tettelin H."/>
            <person name="Davidson R.M."/>
            <person name="Agrawal S."/>
            <person name="Aitken M.L."/>
            <person name="Shallom S."/>
            <person name="Hasan N.A."/>
            <person name="Strong M."/>
            <person name="Nogueira de Moura V.C."/>
            <person name="De Groote M.A."/>
            <person name="Duarte R.S."/>
            <person name="Hine E."/>
            <person name="Parankush S."/>
            <person name="Su Q."/>
            <person name="Daugherty S.C."/>
            <person name="Fraser C.M."/>
            <person name="Brown-Elliott B.A."/>
            <person name="Wallace R.J.Jr."/>
            <person name="Holland S.M."/>
            <person name="Sampaio E.P."/>
            <person name="Olivier K.N."/>
            <person name="Jackson M."/>
            <person name="Zelazny A.M."/>
        </authorList>
    </citation>
    <scope>NUCLEOTIDE SEQUENCE [LARGE SCALE GENOMIC DNA]</scope>
    <source>
        <strain evidence="3 4">MAB_091912_2446</strain>
    </source>
</reference>